<protein>
    <recommendedName>
        <fullName evidence="4">Antitoxin</fullName>
    </recommendedName>
</protein>
<comment type="caution">
    <text evidence="2">The sequence shown here is derived from an EMBL/GenBank/DDBJ whole genome shotgun (WGS) entry which is preliminary data.</text>
</comment>
<reference evidence="2 3" key="1">
    <citation type="submission" date="2019-09" db="EMBL/GenBank/DDBJ databases">
        <title>Report of infection by Mycobacterium simiae a patient suffering from pulmonary tuberculosis.</title>
        <authorList>
            <person name="Mohanty P.S."/>
            <person name="Bansal A.K."/>
            <person name="Singh H."/>
            <person name="Sharma S."/>
            <person name="Patil S.A."/>
            <person name="Upadhaya P."/>
            <person name="Singh P.K."/>
            <person name="Kumar D."/>
            <person name="Kumar S."/>
            <person name="Singh R.K."/>
            <person name="Chaudhary B."/>
        </authorList>
    </citation>
    <scope>NUCLEOTIDE SEQUENCE [LARGE SCALE GENOMIC DNA]</scope>
    <source>
        <strain evidence="2 3">JAL-560-SIM</strain>
    </source>
</reference>
<proteinExistence type="predicted"/>
<evidence type="ECO:0008006" key="4">
    <source>
        <dbReference type="Google" id="ProtNLM"/>
    </source>
</evidence>
<dbReference type="OrthoDB" id="4735652at2"/>
<organism evidence="2 3">
    <name type="scientific">Mycobacterium simiae</name>
    <name type="common">Mycobacterium habana</name>
    <dbReference type="NCBI Taxonomy" id="1784"/>
    <lineage>
        <taxon>Bacteria</taxon>
        <taxon>Bacillati</taxon>
        <taxon>Actinomycetota</taxon>
        <taxon>Actinomycetes</taxon>
        <taxon>Mycobacteriales</taxon>
        <taxon>Mycobacteriaceae</taxon>
        <taxon>Mycobacterium</taxon>
        <taxon>Mycobacterium simiae complex</taxon>
    </lineage>
</organism>
<sequence length="76" mass="9076">MRRPDLPRCTADSEVRRYAEADRKSMNSWIEGLLDIKDMRRRCQAHDQWMQEHPEAAEFSETWADGNLDELTKPQR</sequence>
<evidence type="ECO:0000313" key="2">
    <source>
        <dbReference type="EMBL" id="KAA1251379.1"/>
    </source>
</evidence>
<evidence type="ECO:0000256" key="1">
    <source>
        <dbReference type="SAM" id="MobiDB-lite"/>
    </source>
</evidence>
<accession>A0A5B1BW47</accession>
<keyword evidence="3" id="KW-1185">Reference proteome</keyword>
<dbReference type="EMBL" id="VTZN01000016">
    <property type="protein sequence ID" value="KAA1251379.1"/>
    <property type="molecule type" value="Genomic_DNA"/>
</dbReference>
<feature type="region of interest" description="Disordered" evidence="1">
    <location>
        <begin position="51"/>
        <end position="76"/>
    </location>
</feature>
<evidence type="ECO:0000313" key="3">
    <source>
        <dbReference type="Proteomes" id="UP000324701"/>
    </source>
</evidence>
<gene>
    <name evidence="2" type="ORF">F0Q45_04610</name>
</gene>
<name>A0A5B1BW47_MYCSI</name>
<dbReference type="Proteomes" id="UP000324701">
    <property type="component" value="Unassembled WGS sequence"/>
</dbReference>
<dbReference type="AlphaFoldDB" id="A0A5B1BW47"/>